<evidence type="ECO:0000256" key="1">
    <source>
        <dbReference type="SAM" id="Coils"/>
    </source>
</evidence>
<keyword evidence="1" id="KW-0175">Coiled coil</keyword>
<dbReference type="AlphaFoldDB" id="A0A565BE14"/>
<keyword evidence="3" id="KW-1185">Reference proteome</keyword>
<comment type="caution">
    <text evidence="2">The sequence shown here is derived from an EMBL/GenBank/DDBJ whole genome shotgun (WGS) entry which is preliminary data.</text>
</comment>
<dbReference type="OrthoDB" id="10463248at2759"/>
<evidence type="ECO:0000313" key="2">
    <source>
        <dbReference type="EMBL" id="VVA99902.1"/>
    </source>
</evidence>
<sequence>MGEPKENQVADILIKKLIEEWLKMRHPPQNTMLITGDNGFYKMLDLFTKSGHKTLLVYQKKKTVVENDSINIREYVDVFWNDWRGFLFLRPAKSSSERKAERKKKMIKACREARKVKQRNKTLREKKIEKEQRKKEKRFLEDYGKVEVEVAGDGNCQFRGQVVGRPRFSLLRMTNFSMKIWHKTWFHKDSEEADSDGGVWEQARKYAATSQVIPTYEELYLD</sequence>
<protein>
    <submittedName>
        <fullName evidence="2">Uncharacterized protein</fullName>
    </submittedName>
</protein>
<evidence type="ECO:0000313" key="3">
    <source>
        <dbReference type="Proteomes" id="UP000489600"/>
    </source>
</evidence>
<name>A0A565BE14_9BRAS</name>
<dbReference type="Proteomes" id="UP000489600">
    <property type="component" value="Unassembled WGS sequence"/>
</dbReference>
<feature type="coiled-coil region" evidence="1">
    <location>
        <begin position="106"/>
        <end position="133"/>
    </location>
</feature>
<gene>
    <name evidence="2" type="ORF">ANE_LOCUS10347</name>
</gene>
<reference evidence="2" key="1">
    <citation type="submission" date="2019-07" db="EMBL/GenBank/DDBJ databases">
        <authorList>
            <person name="Dittberner H."/>
        </authorList>
    </citation>
    <scope>NUCLEOTIDE SEQUENCE [LARGE SCALE GENOMIC DNA]</scope>
</reference>
<proteinExistence type="predicted"/>
<dbReference type="EMBL" id="CABITT030000003">
    <property type="protein sequence ID" value="VVA99902.1"/>
    <property type="molecule type" value="Genomic_DNA"/>
</dbReference>
<organism evidence="2 3">
    <name type="scientific">Arabis nemorensis</name>
    <dbReference type="NCBI Taxonomy" id="586526"/>
    <lineage>
        <taxon>Eukaryota</taxon>
        <taxon>Viridiplantae</taxon>
        <taxon>Streptophyta</taxon>
        <taxon>Embryophyta</taxon>
        <taxon>Tracheophyta</taxon>
        <taxon>Spermatophyta</taxon>
        <taxon>Magnoliopsida</taxon>
        <taxon>eudicotyledons</taxon>
        <taxon>Gunneridae</taxon>
        <taxon>Pentapetalae</taxon>
        <taxon>rosids</taxon>
        <taxon>malvids</taxon>
        <taxon>Brassicales</taxon>
        <taxon>Brassicaceae</taxon>
        <taxon>Arabideae</taxon>
        <taxon>Arabis</taxon>
    </lineage>
</organism>
<accession>A0A565BE14</accession>